<evidence type="ECO:0000256" key="1">
    <source>
        <dbReference type="SAM" id="MobiDB-lite"/>
    </source>
</evidence>
<proteinExistence type="predicted"/>
<organism evidence="2 3">
    <name type="scientific">Rhizobium leguminosarum bv. viciae</name>
    <dbReference type="NCBI Taxonomy" id="387"/>
    <lineage>
        <taxon>Bacteria</taxon>
        <taxon>Pseudomonadati</taxon>
        <taxon>Pseudomonadota</taxon>
        <taxon>Alphaproteobacteria</taxon>
        <taxon>Hyphomicrobiales</taxon>
        <taxon>Rhizobiaceae</taxon>
        <taxon>Rhizobium/Agrobacterium group</taxon>
        <taxon>Rhizobium</taxon>
    </lineage>
</organism>
<reference evidence="2 3" key="1">
    <citation type="submission" date="2019-02" db="EMBL/GenBank/DDBJ databases">
        <title>The competitiveness to form nodules shapes the capacities of Rhizobium leguminosarum sv viciae communities to promote symbiosis with specific hosts.</title>
        <authorList>
            <person name="Boivin S."/>
            <person name="Lepetit M."/>
        </authorList>
    </citation>
    <scope>NUCLEOTIDE SEQUENCE [LARGE SCALE GENOMIC DNA]</scope>
    <source>
        <strain evidence="2 3">SPF4F3</strain>
    </source>
</reference>
<evidence type="ECO:0000313" key="3">
    <source>
        <dbReference type="Proteomes" id="UP000291866"/>
    </source>
</evidence>
<dbReference type="EMBL" id="SJLU01000001">
    <property type="protein sequence ID" value="TBX98095.1"/>
    <property type="molecule type" value="Genomic_DNA"/>
</dbReference>
<accession>A0A8G2MUC4</accession>
<evidence type="ECO:0000313" key="2">
    <source>
        <dbReference type="EMBL" id="TBX98095.1"/>
    </source>
</evidence>
<feature type="region of interest" description="Disordered" evidence="1">
    <location>
        <begin position="55"/>
        <end position="93"/>
    </location>
</feature>
<dbReference type="AlphaFoldDB" id="A0A8G2MUC4"/>
<dbReference type="Proteomes" id="UP000291866">
    <property type="component" value="Unassembled WGS sequence"/>
</dbReference>
<sequence length="142" mass="15886">MKLKVSIDRLRRLVNQKNSTRAIERAAWEVVLSARREVARARTELNKYENPALGTFVPTEKDRAGGWSGGKPGKGTFRPPTPDHQSNARHALGEAEEALVRAEENHAQASDDWNLVHSLALRGYDFAREHISVPSDISESFN</sequence>
<comment type="caution">
    <text evidence="2">The sequence shown here is derived from an EMBL/GenBank/DDBJ whole genome shotgun (WGS) entry which is preliminary data.</text>
</comment>
<protein>
    <submittedName>
        <fullName evidence="2">Uncharacterized protein</fullName>
    </submittedName>
</protein>
<gene>
    <name evidence="2" type="ORF">E0H31_04090</name>
</gene>
<dbReference type="RefSeq" id="WP_131603234.1">
    <property type="nucleotide sequence ID" value="NZ_SJLU01000001.1"/>
</dbReference>
<name>A0A8G2MUC4_RHILV</name>